<dbReference type="Gene3D" id="3.40.109.10">
    <property type="entry name" value="NADH Oxidase"/>
    <property type="match status" value="1"/>
</dbReference>
<dbReference type="AlphaFoldDB" id="A0A0C4YA06"/>
<dbReference type="InterPro" id="IPR052544">
    <property type="entry name" value="Bacteriocin_Proc_Enz"/>
</dbReference>
<protein>
    <submittedName>
        <fullName evidence="2">Oxygen-insensitive NADPH nitroreductase</fullName>
        <ecNumber evidence="2">1.-.-.-</ecNumber>
    </submittedName>
</protein>
<feature type="domain" description="Nitroreductase" evidence="1">
    <location>
        <begin position="33"/>
        <end position="122"/>
    </location>
</feature>
<dbReference type="PANTHER" id="PTHR43745">
    <property type="entry name" value="NITROREDUCTASE MJ1384-RELATED"/>
    <property type="match status" value="1"/>
</dbReference>
<dbReference type="PANTHER" id="PTHR43745:SF2">
    <property type="entry name" value="NITROREDUCTASE MJ1384-RELATED"/>
    <property type="match status" value="1"/>
</dbReference>
<name>A0A0C4YA06_9BURK</name>
<accession>A0A0C4YA06</accession>
<evidence type="ECO:0000259" key="1">
    <source>
        <dbReference type="Pfam" id="PF00881"/>
    </source>
</evidence>
<gene>
    <name evidence="2" type="ORF">RR42_m2366</name>
</gene>
<sequence length="130" mass="14185">MNEIDIYVALPQGLYCYDTAHHRLIRKRASDMRNLTGYQDFVGLAPLDLIFVANYGRMTGLVPQQRGVFAAVSAGAIAQNVYLYCASAGLGTVVRGWLNHRALAEAMSLNEDEVPLLAQTVGFPLVAVTQ</sequence>
<proteinExistence type="predicted"/>
<dbReference type="GO" id="GO:0016491">
    <property type="term" value="F:oxidoreductase activity"/>
    <property type="evidence" value="ECO:0007669"/>
    <property type="project" value="UniProtKB-KW"/>
</dbReference>
<dbReference type="STRING" id="68895.RR42_m2366"/>
<dbReference type="KEGG" id="cbw:RR42_m2366"/>
<reference evidence="2 3" key="1">
    <citation type="journal article" date="2015" name="Genome Announc.">
        <title>Complete Genome Sequence of Cupriavidus basilensis 4G11, Isolated from the Oak Ridge Field Research Center Site.</title>
        <authorList>
            <person name="Ray J."/>
            <person name="Waters R.J."/>
            <person name="Skerker J.M."/>
            <person name="Kuehl J.V."/>
            <person name="Price M.N."/>
            <person name="Huang J."/>
            <person name="Chakraborty R."/>
            <person name="Arkin A.P."/>
            <person name="Deutschbauer A."/>
        </authorList>
    </citation>
    <scope>NUCLEOTIDE SEQUENCE [LARGE SCALE GENOMIC DNA]</scope>
    <source>
        <strain evidence="2">4G11</strain>
    </source>
</reference>
<dbReference type="InterPro" id="IPR000415">
    <property type="entry name" value="Nitroreductase-like"/>
</dbReference>
<dbReference type="Pfam" id="PF00881">
    <property type="entry name" value="Nitroreductase"/>
    <property type="match status" value="1"/>
</dbReference>
<organism evidence="2 3">
    <name type="scientific">Cupriavidus basilensis</name>
    <dbReference type="NCBI Taxonomy" id="68895"/>
    <lineage>
        <taxon>Bacteria</taxon>
        <taxon>Pseudomonadati</taxon>
        <taxon>Pseudomonadota</taxon>
        <taxon>Betaproteobacteria</taxon>
        <taxon>Burkholderiales</taxon>
        <taxon>Burkholderiaceae</taxon>
        <taxon>Cupriavidus</taxon>
    </lineage>
</organism>
<keyword evidence="2" id="KW-0560">Oxidoreductase</keyword>
<evidence type="ECO:0000313" key="3">
    <source>
        <dbReference type="Proteomes" id="UP000031843"/>
    </source>
</evidence>
<dbReference type="EC" id="1.-.-.-" evidence="2"/>
<evidence type="ECO:0000313" key="2">
    <source>
        <dbReference type="EMBL" id="AJG19758.1"/>
    </source>
</evidence>
<dbReference type="InterPro" id="IPR029479">
    <property type="entry name" value="Nitroreductase"/>
</dbReference>
<keyword evidence="3" id="KW-1185">Reference proteome</keyword>
<dbReference type="Proteomes" id="UP000031843">
    <property type="component" value="Chromosome main"/>
</dbReference>
<dbReference type="EMBL" id="CP010536">
    <property type="protein sequence ID" value="AJG19758.1"/>
    <property type="molecule type" value="Genomic_DNA"/>
</dbReference>
<dbReference type="SUPFAM" id="SSF55469">
    <property type="entry name" value="FMN-dependent nitroreductase-like"/>
    <property type="match status" value="1"/>
</dbReference>